<name>A0A8J3H9J3_9RHOB</name>
<sequence length="114" mass="11612">MALMVLVFSCLIATVVSIVALTGFGAGWGVVLLLYATLSLVPLFFMVLGAALRSIHMGAGLEGHADGHAESRGGPQTAKTEVQALRLSSAMATGWDARGSTGGRAASSMTSDCI</sequence>
<keyword evidence="2" id="KW-0472">Membrane</keyword>
<organism evidence="3 4">
    <name type="scientific">Pseudodonghicola xiamenensis</name>
    <dbReference type="NCBI Taxonomy" id="337702"/>
    <lineage>
        <taxon>Bacteria</taxon>
        <taxon>Pseudomonadati</taxon>
        <taxon>Pseudomonadota</taxon>
        <taxon>Alphaproteobacteria</taxon>
        <taxon>Rhodobacterales</taxon>
        <taxon>Paracoccaceae</taxon>
        <taxon>Pseudodonghicola</taxon>
    </lineage>
</organism>
<evidence type="ECO:0000256" key="2">
    <source>
        <dbReference type="SAM" id="Phobius"/>
    </source>
</evidence>
<feature type="region of interest" description="Disordered" evidence="1">
    <location>
        <begin position="94"/>
        <end position="114"/>
    </location>
</feature>
<protein>
    <submittedName>
        <fullName evidence="3">Uncharacterized protein</fullName>
    </submittedName>
</protein>
<keyword evidence="2" id="KW-1133">Transmembrane helix</keyword>
<accession>A0A8J3H9J3</accession>
<proteinExistence type="predicted"/>
<dbReference type="EMBL" id="BNAP01000011">
    <property type="protein sequence ID" value="GHG93883.1"/>
    <property type="molecule type" value="Genomic_DNA"/>
</dbReference>
<keyword evidence="2" id="KW-0812">Transmembrane</keyword>
<gene>
    <name evidence="3" type="ORF">GCM10010961_26690</name>
</gene>
<reference evidence="3" key="2">
    <citation type="submission" date="2020-09" db="EMBL/GenBank/DDBJ databases">
        <authorList>
            <person name="Sun Q."/>
            <person name="Zhou Y."/>
        </authorList>
    </citation>
    <scope>NUCLEOTIDE SEQUENCE</scope>
    <source>
        <strain evidence="3">CGMCC 1.7081</strain>
    </source>
</reference>
<keyword evidence="4" id="KW-1185">Reference proteome</keyword>
<feature type="transmembrane region" description="Helical" evidence="2">
    <location>
        <begin position="30"/>
        <end position="52"/>
    </location>
</feature>
<evidence type="ECO:0000313" key="3">
    <source>
        <dbReference type="EMBL" id="GHG93883.1"/>
    </source>
</evidence>
<dbReference type="Proteomes" id="UP000611500">
    <property type="component" value="Unassembled WGS sequence"/>
</dbReference>
<evidence type="ECO:0000256" key="1">
    <source>
        <dbReference type="SAM" id="MobiDB-lite"/>
    </source>
</evidence>
<evidence type="ECO:0000313" key="4">
    <source>
        <dbReference type="Proteomes" id="UP000611500"/>
    </source>
</evidence>
<dbReference type="RefSeq" id="WP_028095601.1">
    <property type="nucleotide sequence ID" value="NZ_BNAP01000011.1"/>
</dbReference>
<comment type="caution">
    <text evidence="3">The sequence shown here is derived from an EMBL/GenBank/DDBJ whole genome shotgun (WGS) entry which is preliminary data.</text>
</comment>
<dbReference type="AlphaFoldDB" id="A0A8J3H9J3"/>
<reference evidence="3" key="1">
    <citation type="journal article" date="2014" name="Int. J. Syst. Evol. Microbiol.">
        <title>Complete genome sequence of Corynebacterium casei LMG S-19264T (=DSM 44701T), isolated from a smear-ripened cheese.</title>
        <authorList>
            <consortium name="US DOE Joint Genome Institute (JGI-PGF)"/>
            <person name="Walter F."/>
            <person name="Albersmeier A."/>
            <person name="Kalinowski J."/>
            <person name="Ruckert C."/>
        </authorList>
    </citation>
    <scope>NUCLEOTIDE SEQUENCE</scope>
    <source>
        <strain evidence="3">CGMCC 1.7081</strain>
    </source>
</reference>